<reference evidence="1 2" key="1">
    <citation type="submission" date="2020-04" db="EMBL/GenBank/DDBJ databases">
        <title>FDA dAtabase for Regulatory Grade micrObial Sequences (FDA-ARGOS): Supporting development and validation of Infectious Disease Dx tests.</title>
        <authorList>
            <person name="Sciortino C."/>
            <person name="Tallon L."/>
            <person name="Sadzewicz L."/>
            <person name="Vavikolanu K."/>
            <person name="Mehta A."/>
            <person name="Aluvathingal J."/>
            <person name="Nadendla S."/>
            <person name="Nandy P."/>
            <person name="Geyer C."/>
            <person name="Yan Y."/>
            <person name="Sichtig H."/>
        </authorList>
    </citation>
    <scope>NUCLEOTIDE SEQUENCE [LARGE SCALE GENOMIC DNA]</scope>
    <source>
        <strain evidence="1 2">FDAARGOS_633</strain>
    </source>
</reference>
<dbReference type="AlphaFoldDB" id="A0A6H0ZLJ6"/>
<name>A0A6H0ZLJ6_9HYPH</name>
<evidence type="ECO:0000313" key="1">
    <source>
        <dbReference type="EMBL" id="QIX20791.1"/>
    </source>
</evidence>
<dbReference type="Proteomes" id="UP000500870">
    <property type="component" value="Chromosome 1"/>
</dbReference>
<sequence length="76" mass="8448">MSSSHYIIVARNDKTGDIQLPLENMTLYGMGKDQETGEHEEESLVRTCAYDYGPEWTLTLYGPISASYGGTAKNKN</sequence>
<dbReference type="RefSeq" id="WP_136882739.1">
    <property type="nucleotide sequence ID" value="NZ_CP050898.1"/>
</dbReference>
<protein>
    <submittedName>
        <fullName evidence="1">Uncharacterized protein</fullName>
    </submittedName>
</protein>
<proteinExistence type="predicted"/>
<evidence type="ECO:0000313" key="2">
    <source>
        <dbReference type="Proteomes" id="UP000500870"/>
    </source>
</evidence>
<dbReference type="EMBL" id="CP050898">
    <property type="protein sequence ID" value="QIX20791.1"/>
    <property type="molecule type" value="Genomic_DNA"/>
</dbReference>
<gene>
    <name evidence="1" type="ORF">FOB41_06440</name>
</gene>
<organism evidence="1 2">
    <name type="scientific">Agrobacterium pusense</name>
    <dbReference type="NCBI Taxonomy" id="648995"/>
    <lineage>
        <taxon>Bacteria</taxon>
        <taxon>Pseudomonadati</taxon>
        <taxon>Pseudomonadota</taxon>
        <taxon>Alphaproteobacteria</taxon>
        <taxon>Hyphomicrobiales</taxon>
        <taxon>Rhizobiaceae</taxon>
        <taxon>Rhizobium/Agrobacterium group</taxon>
        <taxon>Agrobacterium</taxon>
    </lineage>
</organism>
<accession>A0A6H0ZLJ6</accession>